<name>E3HAS4_ILYPC</name>
<proteinExistence type="predicted"/>
<evidence type="ECO:0000313" key="3">
    <source>
        <dbReference type="Proteomes" id="UP000006875"/>
    </source>
</evidence>
<evidence type="ECO:0000256" key="1">
    <source>
        <dbReference type="SAM" id="Phobius"/>
    </source>
</evidence>
<feature type="transmembrane region" description="Helical" evidence="1">
    <location>
        <begin position="94"/>
        <end position="113"/>
    </location>
</feature>
<dbReference type="AlphaFoldDB" id="E3HAS4"/>
<accession>E3HAS4</accession>
<sequence>MIFNKKLRLIWGVLFTVALIAVLSFGRGAMYAIMFGVASGFVFIADFYILSREYKKSGVMEGKYRKRWHIFSKFTQWLFWTALLYVPFQPQFSTGYKIFMLVDFFLVSTFAFYKFSRSN</sequence>
<keyword evidence="1" id="KW-1133">Transmembrane helix</keyword>
<gene>
    <name evidence="2" type="ordered locus">Ilyop_0286</name>
</gene>
<keyword evidence="3" id="KW-1185">Reference proteome</keyword>
<dbReference type="Proteomes" id="UP000006875">
    <property type="component" value="Chromosome"/>
</dbReference>
<feature type="transmembrane region" description="Helical" evidence="1">
    <location>
        <begin position="31"/>
        <end position="50"/>
    </location>
</feature>
<dbReference type="RefSeq" id="WP_013386746.1">
    <property type="nucleotide sequence ID" value="NC_014632.1"/>
</dbReference>
<evidence type="ECO:0000313" key="2">
    <source>
        <dbReference type="EMBL" id="ADO82075.1"/>
    </source>
</evidence>
<keyword evidence="1" id="KW-0472">Membrane</keyword>
<feature type="transmembrane region" description="Helical" evidence="1">
    <location>
        <begin position="7"/>
        <end position="25"/>
    </location>
</feature>
<feature type="transmembrane region" description="Helical" evidence="1">
    <location>
        <begin position="70"/>
        <end position="88"/>
    </location>
</feature>
<dbReference type="KEGG" id="ipo:Ilyop_0286"/>
<reference evidence="2 3" key="1">
    <citation type="journal article" date="2010" name="Stand. Genomic Sci.">
        <title>Complete genome sequence of Ilyobacter polytropus type strain (CuHbu1).</title>
        <authorList>
            <person name="Sikorski J."/>
            <person name="Chertkov O."/>
            <person name="Lapidus A."/>
            <person name="Nolan M."/>
            <person name="Lucas S."/>
            <person name="Del Rio T.G."/>
            <person name="Tice H."/>
            <person name="Cheng J.F."/>
            <person name="Tapia R."/>
            <person name="Han C."/>
            <person name="Goodwin L."/>
            <person name="Pitluck S."/>
            <person name="Liolios K."/>
            <person name="Ivanova N."/>
            <person name="Mavromatis K."/>
            <person name="Mikhailova N."/>
            <person name="Pati A."/>
            <person name="Chen A."/>
            <person name="Palaniappan K."/>
            <person name="Land M."/>
            <person name="Hauser L."/>
            <person name="Chang Y.J."/>
            <person name="Jeffries C.D."/>
            <person name="Brambilla E."/>
            <person name="Yasawong M."/>
            <person name="Rohde M."/>
            <person name="Pukall R."/>
            <person name="Spring S."/>
            <person name="Goker M."/>
            <person name="Woyke T."/>
            <person name="Bristow J."/>
            <person name="Eisen J.A."/>
            <person name="Markowitz V."/>
            <person name="Hugenholtz P."/>
            <person name="Kyrpides N.C."/>
            <person name="Klenk H.P."/>
        </authorList>
    </citation>
    <scope>NUCLEOTIDE SEQUENCE [LARGE SCALE GENOMIC DNA]</scope>
    <source>
        <strain evidence="3">ATCC 51220 / DSM 2926 / LMG 16218 / CuHBu1</strain>
    </source>
</reference>
<dbReference type="HOGENOM" id="CLU_2058194_0_0_0"/>
<organism evidence="2 3">
    <name type="scientific">Ilyobacter polytropus (strain ATCC 51220 / DSM 2926 / LMG 16218 / CuHBu1)</name>
    <dbReference type="NCBI Taxonomy" id="572544"/>
    <lineage>
        <taxon>Bacteria</taxon>
        <taxon>Fusobacteriati</taxon>
        <taxon>Fusobacteriota</taxon>
        <taxon>Fusobacteriia</taxon>
        <taxon>Fusobacteriales</taxon>
        <taxon>Fusobacteriaceae</taxon>
        <taxon>Ilyobacter</taxon>
    </lineage>
</organism>
<dbReference type="EMBL" id="CP002281">
    <property type="protein sequence ID" value="ADO82075.1"/>
    <property type="molecule type" value="Genomic_DNA"/>
</dbReference>
<keyword evidence="1" id="KW-0812">Transmembrane</keyword>
<protein>
    <submittedName>
        <fullName evidence="2">Uncharacterized protein</fullName>
    </submittedName>
</protein>
<dbReference type="STRING" id="572544.Ilyop_0286"/>